<gene>
    <name evidence="2" type="ordered locus">Daud_2114</name>
</gene>
<dbReference type="InterPro" id="IPR002716">
    <property type="entry name" value="PIN_dom"/>
</dbReference>
<dbReference type="eggNOG" id="COG1569">
    <property type="taxonomic scope" value="Bacteria"/>
</dbReference>
<dbReference type="KEGG" id="dau:Daud_2114"/>
<dbReference type="HOGENOM" id="CLU_116617_3_0_9"/>
<dbReference type="PANTHER" id="PTHR34610">
    <property type="entry name" value="SSL7007 PROTEIN"/>
    <property type="match status" value="1"/>
</dbReference>
<dbReference type="SUPFAM" id="SSF88723">
    <property type="entry name" value="PIN domain-like"/>
    <property type="match status" value="1"/>
</dbReference>
<dbReference type="InterPro" id="IPR029060">
    <property type="entry name" value="PIN-like_dom_sf"/>
</dbReference>
<dbReference type="Proteomes" id="UP000008544">
    <property type="component" value="Chromosome"/>
</dbReference>
<dbReference type="OrthoDB" id="32918at2"/>
<dbReference type="STRING" id="477974.Daud_2114"/>
<evidence type="ECO:0000259" key="1">
    <source>
        <dbReference type="SMART" id="SM00670"/>
    </source>
</evidence>
<dbReference type="AlphaFoldDB" id="B1I6F3"/>
<proteinExistence type="predicted"/>
<feature type="domain" description="PIN" evidence="1">
    <location>
        <begin position="5"/>
        <end position="117"/>
    </location>
</feature>
<dbReference type="NCBIfam" id="TIGR00305">
    <property type="entry name" value="putative toxin-antitoxin system toxin component, PIN family"/>
    <property type="match status" value="1"/>
</dbReference>
<reference evidence="3" key="1">
    <citation type="submission" date="2007-10" db="EMBL/GenBank/DDBJ databases">
        <title>Complete sequence of chromosome of Desulforudis audaxviator MP104C.</title>
        <authorList>
            <person name="Copeland A."/>
            <person name="Lucas S."/>
            <person name="Lapidus A."/>
            <person name="Barry K."/>
            <person name="Glavina del Rio T."/>
            <person name="Dalin E."/>
            <person name="Tice H."/>
            <person name="Bruce D."/>
            <person name="Pitluck S."/>
            <person name="Lowry S.R."/>
            <person name="Larimer F."/>
            <person name="Land M.L."/>
            <person name="Hauser L."/>
            <person name="Kyrpides N."/>
            <person name="Ivanova N.N."/>
            <person name="Richardson P."/>
        </authorList>
    </citation>
    <scope>NUCLEOTIDE SEQUENCE [LARGE SCALE GENOMIC DNA]</scope>
    <source>
        <strain evidence="3">MP104C</strain>
    </source>
</reference>
<sequence length="138" mass="15069">MGAAPKVVLDTNVIISALGWNGPERRVYELCMRGQIELCLCPAILEELLRVLEYPKFKFPRSHKAALVQDLLRIATLSEPDTAPDIVKEDPADNHLLACATAAQAQFLLTGDQHLLQLSRYGSTTICTAAVFLNPAPA</sequence>
<dbReference type="RefSeq" id="WP_012303176.1">
    <property type="nucleotide sequence ID" value="NC_010424.1"/>
</dbReference>
<dbReference type="InterPro" id="IPR002850">
    <property type="entry name" value="PIN_toxin-like"/>
</dbReference>
<reference evidence="2 3" key="2">
    <citation type="journal article" date="2008" name="Science">
        <title>Environmental genomics reveals a single-species ecosystem deep within Earth.</title>
        <authorList>
            <person name="Chivian D."/>
            <person name="Brodie E.L."/>
            <person name="Alm E.J."/>
            <person name="Culley D.E."/>
            <person name="Dehal P.S."/>
            <person name="Desantis T.Z."/>
            <person name="Gihring T.M."/>
            <person name="Lapidus A."/>
            <person name="Lin L.H."/>
            <person name="Lowry S.R."/>
            <person name="Moser D.P."/>
            <person name="Richardson P.M."/>
            <person name="Southam G."/>
            <person name="Wanger G."/>
            <person name="Pratt L.M."/>
            <person name="Andersen G.L."/>
            <person name="Hazen T.C."/>
            <person name="Brockman F.J."/>
            <person name="Arkin A.P."/>
            <person name="Onstott T.C."/>
        </authorList>
    </citation>
    <scope>NUCLEOTIDE SEQUENCE [LARGE SCALE GENOMIC DNA]</scope>
    <source>
        <strain evidence="2 3">MP104C</strain>
    </source>
</reference>
<dbReference type="SMART" id="SM00670">
    <property type="entry name" value="PINc"/>
    <property type="match status" value="1"/>
</dbReference>
<organism evidence="2 3">
    <name type="scientific">Desulforudis audaxviator (strain MP104C)</name>
    <dbReference type="NCBI Taxonomy" id="477974"/>
    <lineage>
        <taxon>Bacteria</taxon>
        <taxon>Bacillati</taxon>
        <taxon>Bacillota</taxon>
        <taxon>Clostridia</taxon>
        <taxon>Thermoanaerobacterales</taxon>
        <taxon>Candidatus Desulforudaceae</taxon>
        <taxon>Candidatus Desulforudis</taxon>
    </lineage>
</organism>
<name>B1I6F3_DESAP</name>
<dbReference type="Pfam" id="PF13470">
    <property type="entry name" value="PIN_3"/>
    <property type="match status" value="1"/>
</dbReference>
<accession>B1I6F3</accession>
<protein>
    <submittedName>
        <fullName evidence="2">PilT protein domain protein</fullName>
    </submittedName>
</protein>
<dbReference type="PANTHER" id="PTHR34610:SF4">
    <property type="entry name" value="SLL8027 PROTEIN"/>
    <property type="match status" value="1"/>
</dbReference>
<evidence type="ECO:0000313" key="3">
    <source>
        <dbReference type="Proteomes" id="UP000008544"/>
    </source>
</evidence>
<dbReference type="Gene3D" id="3.40.50.1010">
    <property type="entry name" value="5'-nuclease"/>
    <property type="match status" value="1"/>
</dbReference>
<evidence type="ECO:0000313" key="2">
    <source>
        <dbReference type="EMBL" id="ACA60601.1"/>
    </source>
</evidence>
<keyword evidence="3" id="KW-1185">Reference proteome</keyword>
<dbReference type="EMBL" id="CP000860">
    <property type="protein sequence ID" value="ACA60601.1"/>
    <property type="molecule type" value="Genomic_DNA"/>
</dbReference>